<keyword evidence="5" id="KW-1185">Reference proteome</keyword>
<feature type="region of interest" description="Disordered" evidence="2">
    <location>
        <begin position="267"/>
        <end position="318"/>
    </location>
</feature>
<gene>
    <name evidence="4" type="ORF">ColSpa_09461</name>
</gene>
<reference evidence="4 5" key="1">
    <citation type="submission" date="2022-03" db="EMBL/GenBank/DDBJ databases">
        <title>Genome data of Colletotrichum spp.</title>
        <authorList>
            <person name="Utami Y.D."/>
            <person name="Hiruma K."/>
        </authorList>
    </citation>
    <scope>NUCLEOTIDE SEQUENCE [LARGE SCALE GENOMIC DNA]</scope>
    <source>
        <strain evidence="4 5">MAFF 239500</strain>
    </source>
</reference>
<proteinExistence type="predicted"/>
<keyword evidence="3" id="KW-0812">Transmembrane</keyword>
<feature type="transmembrane region" description="Helical" evidence="3">
    <location>
        <begin position="437"/>
        <end position="457"/>
    </location>
</feature>
<keyword evidence="1" id="KW-0175">Coiled coil</keyword>
<evidence type="ECO:0000256" key="3">
    <source>
        <dbReference type="SAM" id="Phobius"/>
    </source>
</evidence>
<accession>A0AA37PBM7</accession>
<keyword evidence="3" id="KW-1133">Transmembrane helix</keyword>
<evidence type="ECO:0000313" key="4">
    <source>
        <dbReference type="EMBL" id="GKT49280.1"/>
    </source>
</evidence>
<feature type="coiled-coil region" evidence="1">
    <location>
        <begin position="192"/>
        <end position="249"/>
    </location>
</feature>
<protein>
    <submittedName>
        <fullName evidence="4">Uncharacterized protein</fullName>
    </submittedName>
</protein>
<feature type="transmembrane region" description="Helical" evidence="3">
    <location>
        <begin position="327"/>
        <end position="349"/>
    </location>
</feature>
<comment type="caution">
    <text evidence="4">The sequence shown here is derived from an EMBL/GenBank/DDBJ whole genome shotgun (WGS) entry which is preliminary data.</text>
</comment>
<sequence>MAVSFSNPLPILQGWDEGSASFNTTSHGTDGEANRLAFPFLYADIDQPPVLTSSAESLRTKALEAIRHHYQWEHDFNPLCALKLANNWSDAWSATDLDSPFLFLAAYSPKVVIGFYALLRDLTLLKDADEGFPRWESYNGFYGSHYAAVLLEKMVLIRFPNNGKWMTTFRSWNGEKDPTRLQCMLDGFRTRLDKAERRWASLKEMLGALEKEVHLQYMGRLRHSLEATFNFFRDEVQECNDTIARLEMEEAKKLSLVSEKDTFNNPSVSSAIDSASMNPNERSQAAQGLPSSRRKLRKRPPTAPYRRGGSRRRPGAATEEPKLWRSLGLSLVTGLVVISLPFIVIATLLCEAADTVPMYDSNFYSTLSQQLLGFGGLYAIMKPKLVQWLTDFGLLTYEGDPPGGIKTNWPVIFNCLVGTAFLTLLASSPIYPYYPQSSIPLGAVAAICANLATLLIIEDTGNQIVQQSEMIEGLEGELEGYRRRG</sequence>
<evidence type="ECO:0000256" key="1">
    <source>
        <dbReference type="SAM" id="Coils"/>
    </source>
</evidence>
<name>A0AA37PBM7_9PEZI</name>
<evidence type="ECO:0000256" key="2">
    <source>
        <dbReference type="SAM" id="MobiDB-lite"/>
    </source>
</evidence>
<evidence type="ECO:0000313" key="5">
    <source>
        <dbReference type="Proteomes" id="UP001055115"/>
    </source>
</evidence>
<keyword evidence="3" id="KW-0472">Membrane</keyword>
<feature type="transmembrane region" description="Helical" evidence="3">
    <location>
        <begin position="411"/>
        <end position="431"/>
    </location>
</feature>
<dbReference type="EMBL" id="BQXU01000028">
    <property type="protein sequence ID" value="GKT49280.1"/>
    <property type="molecule type" value="Genomic_DNA"/>
</dbReference>
<organism evidence="4 5">
    <name type="scientific">Colletotrichum spaethianum</name>
    <dbReference type="NCBI Taxonomy" id="700344"/>
    <lineage>
        <taxon>Eukaryota</taxon>
        <taxon>Fungi</taxon>
        <taxon>Dikarya</taxon>
        <taxon>Ascomycota</taxon>
        <taxon>Pezizomycotina</taxon>
        <taxon>Sordariomycetes</taxon>
        <taxon>Hypocreomycetidae</taxon>
        <taxon>Glomerellales</taxon>
        <taxon>Glomerellaceae</taxon>
        <taxon>Colletotrichum</taxon>
        <taxon>Colletotrichum spaethianum species complex</taxon>
    </lineage>
</organism>
<dbReference type="Proteomes" id="UP001055115">
    <property type="component" value="Unassembled WGS sequence"/>
</dbReference>
<dbReference type="AlphaFoldDB" id="A0AA37PBM7"/>
<dbReference type="GeneID" id="73330263"/>
<dbReference type="RefSeq" id="XP_049131630.1">
    <property type="nucleotide sequence ID" value="XM_049275673.1"/>
</dbReference>
<feature type="compositionally biased region" description="Polar residues" evidence="2">
    <location>
        <begin position="267"/>
        <end position="286"/>
    </location>
</feature>